<evidence type="ECO:0000259" key="2">
    <source>
        <dbReference type="Pfam" id="PF14129"/>
    </source>
</evidence>
<feature type="compositionally biased region" description="Polar residues" evidence="1">
    <location>
        <begin position="275"/>
        <end position="287"/>
    </location>
</feature>
<feature type="domain" description="DUF4296" evidence="2">
    <location>
        <begin position="42"/>
        <end position="122"/>
    </location>
</feature>
<evidence type="ECO:0000313" key="4">
    <source>
        <dbReference type="Proteomes" id="UP000003327"/>
    </source>
</evidence>
<dbReference type="AlphaFoldDB" id="C9MPL1"/>
<dbReference type="Proteomes" id="UP000003327">
    <property type="component" value="Unassembled WGS sequence"/>
</dbReference>
<comment type="caution">
    <text evidence="3">The sequence shown here is derived from an EMBL/GenBank/DDBJ whole genome shotgun (WGS) entry which is preliminary data.</text>
</comment>
<accession>C9MPL1</accession>
<protein>
    <recommendedName>
        <fullName evidence="2">DUF4296 domain-containing protein</fullName>
    </recommendedName>
</protein>
<dbReference type="InterPro" id="IPR025381">
    <property type="entry name" value="DUF4296"/>
</dbReference>
<reference evidence="3 4" key="1">
    <citation type="submission" date="2009-09" db="EMBL/GenBank/DDBJ databases">
        <authorList>
            <person name="Weinstock G."/>
            <person name="Sodergren E."/>
            <person name="Clifton S."/>
            <person name="Fulton L."/>
            <person name="Fulton B."/>
            <person name="Courtney L."/>
            <person name="Fronick C."/>
            <person name="Harrison M."/>
            <person name="Strong C."/>
            <person name="Farmer C."/>
            <person name="Delahaunty K."/>
            <person name="Markovic C."/>
            <person name="Hall O."/>
            <person name="Minx P."/>
            <person name="Tomlinson C."/>
            <person name="Mitreva M."/>
            <person name="Nelson J."/>
            <person name="Hou S."/>
            <person name="Wollam A."/>
            <person name="Pepin K.H."/>
            <person name="Johnson M."/>
            <person name="Bhonagiri V."/>
            <person name="Nash W.E."/>
            <person name="Warren W."/>
            <person name="Chinwalla A."/>
            <person name="Mardis E.R."/>
            <person name="Wilson R.K."/>
        </authorList>
    </citation>
    <scope>NUCLEOTIDE SEQUENCE [LARGE SCALE GENOMIC DNA]</scope>
    <source>
        <strain evidence="3 4">F0319</strain>
    </source>
</reference>
<evidence type="ECO:0000313" key="3">
    <source>
        <dbReference type="EMBL" id="EEX18608.1"/>
    </source>
</evidence>
<keyword evidence="4" id="KW-1185">Reference proteome</keyword>
<evidence type="ECO:0000256" key="1">
    <source>
        <dbReference type="SAM" id="MobiDB-lite"/>
    </source>
</evidence>
<dbReference type="HOGENOM" id="CLU_065523_0_0_10"/>
<dbReference type="Pfam" id="PF14129">
    <property type="entry name" value="DUF4296"/>
    <property type="match status" value="1"/>
</dbReference>
<sequence length="327" mass="36857">MRSFERIKSLMRMRDRYITHLLTALCGLLLTTFFVGCKPSIPSEYIQPSKMEDILYDYHIAMAMANNGNTSAAKAKAYKLAVMKKYDVTEAQFDNSLKYYMRHTEHLHDMYVDISKRLEDQARAEGASESELSQYGAITSKGDTTDIWKGGRSLILSPYAPVNKETFEIKADTAFHKGDRLMLNFDSQFIIQDGARDAVIVMAVTFTNDSITTQYTHISSDSHQTLMVDGGDSLRIKNIRGYFMMLKGQEPTTTFKMLILNNIQLVRMHVRKQENVSSGDSTNTSDPIRTIGGTPVNPSSAPAQGDRPPRTPTDAMRERGLPVKRTR</sequence>
<proteinExistence type="predicted"/>
<dbReference type="eggNOG" id="ENOG5033DU3">
    <property type="taxonomic scope" value="Bacteria"/>
</dbReference>
<gene>
    <name evidence="3" type="ORF">HMPREF0973_01552</name>
</gene>
<feature type="region of interest" description="Disordered" evidence="1">
    <location>
        <begin position="273"/>
        <end position="327"/>
    </location>
</feature>
<dbReference type="EMBL" id="ACVA01000033">
    <property type="protein sequence ID" value="EEX18608.1"/>
    <property type="molecule type" value="Genomic_DNA"/>
</dbReference>
<name>C9MPL1_9BACT</name>
<dbReference type="STRING" id="649761.HMPREF0973_01552"/>
<organism evidence="3 4">
    <name type="scientific">Prevotella veroralis F0319</name>
    <dbReference type="NCBI Taxonomy" id="649761"/>
    <lineage>
        <taxon>Bacteria</taxon>
        <taxon>Pseudomonadati</taxon>
        <taxon>Bacteroidota</taxon>
        <taxon>Bacteroidia</taxon>
        <taxon>Bacteroidales</taxon>
        <taxon>Prevotellaceae</taxon>
        <taxon>Prevotella</taxon>
    </lineage>
</organism>